<evidence type="ECO:0000313" key="1">
    <source>
        <dbReference type="EMBL" id="KAF6212077.1"/>
    </source>
</evidence>
<feature type="non-terminal residue" evidence="1">
    <location>
        <position position="1"/>
    </location>
</feature>
<gene>
    <name evidence="1" type="ORF">GE061_012597</name>
</gene>
<protein>
    <submittedName>
        <fullName evidence="1">Uncharacterized protein</fullName>
    </submittedName>
</protein>
<dbReference type="AlphaFoldDB" id="A0A8S9XT22"/>
<sequence>TISRRGDGQLSEEVPTSQKMLLQMQFGNRLQHTWLDSLRIKHFHFRNDGNILYRSFGHLENIY</sequence>
<proteinExistence type="predicted"/>
<accession>A0A8S9XT22</accession>
<reference evidence="1" key="1">
    <citation type="journal article" date="2021" name="Mol. Ecol. Resour.">
        <title>Apolygus lucorum genome provides insights into omnivorousness and mesophyll feeding.</title>
        <authorList>
            <person name="Liu Y."/>
            <person name="Liu H."/>
            <person name="Wang H."/>
            <person name="Huang T."/>
            <person name="Liu B."/>
            <person name="Yang B."/>
            <person name="Yin L."/>
            <person name="Li B."/>
            <person name="Zhang Y."/>
            <person name="Zhang S."/>
            <person name="Jiang F."/>
            <person name="Zhang X."/>
            <person name="Ren Y."/>
            <person name="Wang B."/>
            <person name="Wang S."/>
            <person name="Lu Y."/>
            <person name="Wu K."/>
            <person name="Fan W."/>
            <person name="Wang G."/>
        </authorList>
    </citation>
    <scope>NUCLEOTIDE SEQUENCE</scope>
    <source>
        <strain evidence="1">12Hb</strain>
    </source>
</reference>
<name>A0A8S9XT22_APOLU</name>
<dbReference type="EMBL" id="WIXP02000004">
    <property type="protein sequence ID" value="KAF6212077.1"/>
    <property type="molecule type" value="Genomic_DNA"/>
</dbReference>
<dbReference type="Proteomes" id="UP000466442">
    <property type="component" value="Unassembled WGS sequence"/>
</dbReference>
<evidence type="ECO:0000313" key="2">
    <source>
        <dbReference type="Proteomes" id="UP000466442"/>
    </source>
</evidence>
<organism evidence="1 2">
    <name type="scientific">Apolygus lucorum</name>
    <name type="common">Small green plant bug</name>
    <name type="synonym">Lygocoris lucorum</name>
    <dbReference type="NCBI Taxonomy" id="248454"/>
    <lineage>
        <taxon>Eukaryota</taxon>
        <taxon>Metazoa</taxon>
        <taxon>Ecdysozoa</taxon>
        <taxon>Arthropoda</taxon>
        <taxon>Hexapoda</taxon>
        <taxon>Insecta</taxon>
        <taxon>Pterygota</taxon>
        <taxon>Neoptera</taxon>
        <taxon>Paraneoptera</taxon>
        <taxon>Hemiptera</taxon>
        <taxon>Heteroptera</taxon>
        <taxon>Panheteroptera</taxon>
        <taxon>Cimicomorpha</taxon>
        <taxon>Miridae</taxon>
        <taxon>Mirini</taxon>
        <taxon>Apolygus</taxon>
    </lineage>
</organism>
<comment type="caution">
    <text evidence="1">The sequence shown here is derived from an EMBL/GenBank/DDBJ whole genome shotgun (WGS) entry which is preliminary data.</text>
</comment>
<keyword evidence="2" id="KW-1185">Reference proteome</keyword>